<dbReference type="InterPro" id="IPR040144">
    <property type="entry name" value="RAP1GDS1"/>
</dbReference>
<comment type="caution">
    <text evidence="1">The sequence shown here is derived from an EMBL/GenBank/DDBJ whole genome shotgun (WGS) entry which is preliminary data.</text>
</comment>
<gene>
    <name evidence="1" type="ORF">KUTeg_003373</name>
</gene>
<evidence type="ECO:0008006" key="3">
    <source>
        <dbReference type="Google" id="ProtNLM"/>
    </source>
</evidence>
<dbReference type="InterPro" id="IPR016024">
    <property type="entry name" value="ARM-type_fold"/>
</dbReference>
<dbReference type="Gene3D" id="1.25.10.10">
    <property type="entry name" value="Leucine-rich Repeat Variant"/>
    <property type="match status" value="2"/>
</dbReference>
<protein>
    <recommendedName>
        <fullName evidence="3">Rap1 GTPase-GDP dissociation stimulator 1</fullName>
    </recommendedName>
</protein>
<dbReference type="SUPFAM" id="SSF48371">
    <property type="entry name" value="ARM repeat"/>
    <property type="match status" value="2"/>
</dbReference>
<evidence type="ECO:0000313" key="1">
    <source>
        <dbReference type="EMBL" id="KAJ8318282.1"/>
    </source>
</evidence>
<evidence type="ECO:0000313" key="2">
    <source>
        <dbReference type="Proteomes" id="UP001217089"/>
    </source>
</evidence>
<reference evidence="1 2" key="1">
    <citation type="submission" date="2022-12" db="EMBL/GenBank/DDBJ databases">
        <title>Chromosome-level genome of Tegillarca granosa.</title>
        <authorList>
            <person name="Kim J."/>
        </authorList>
    </citation>
    <scope>NUCLEOTIDE SEQUENCE [LARGE SCALE GENOMIC DNA]</scope>
    <source>
        <strain evidence="1">Teg-2019</strain>
        <tissue evidence="1">Adductor muscle</tissue>
    </source>
</reference>
<keyword evidence="2" id="KW-1185">Reference proteome</keyword>
<accession>A0ABQ9FQT8</accession>
<dbReference type="PANTHER" id="PTHR10957">
    <property type="entry name" value="RAP1 GTPASE-GDP DISSOCIATION STIMULATOR 1"/>
    <property type="match status" value="1"/>
</dbReference>
<sequence>MRQPCVDTGFVPVLLDSLHSGNIDVKMQAGHDGRDLVGANNGITVVLTLLRSLVKNEEPSAGKLRTIACGFLLNLTNTHEVLQEKAISEGVFDILNEYLLLYQNECGLCNMVLLTISSFVENDECREKFCSSPLCSTIVNVLESEAGEVHQETLLDLLINISEWDEVKDALAETSLSNHLIRIIQSNTGKLDDRSQQTIKMASDLLVLLLTGEKSMETLFCKGEGPVFKEMVKWLESDLVQLQLSSALAVGNFARKGNVFIQILCNVYIYIYILRNVVYILKVILTTESVLQIHGLIKHDNMETDITLQHAALSALRNLAIPVANKSVLLQSGVIDTVLCLMSSEVMAVIFKLLGVLRMLVDGQESAAIQLGMNKEFLSRLVEWCDVVEHAGVQGEASRLLAWLVKNGRSAELMRNISRADGIRHLVSMATSEHIVMQNEALVALTLIGATILADAALQLKQADLIDTITTLLQNENTIPEILCNTLVLTKTIIAEGKYHKN</sequence>
<proteinExistence type="predicted"/>
<name>A0ABQ9FQT8_TEGGR</name>
<dbReference type="Proteomes" id="UP001217089">
    <property type="component" value="Unassembled WGS sequence"/>
</dbReference>
<dbReference type="InterPro" id="IPR011989">
    <property type="entry name" value="ARM-like"/>
</dbReference>
<dbReference type="EMBL" id="JARBDR010000214">
    <property type="protein sequence ID" value="KAJ8318282.1"/>
    <property type="molecule type" value="Genomic_DNA"/>
</dbReference>
<organism evidence="1 2">
    <name type="scientific">Tegillarca granosa</name>
    <name type="common">Malaysian cockle</name>
    <name type="synonym">Anadara granosa</name>
    <dbReference type="NCBI Taxonomy" id="220873"/>
    <lineage>
        <taxon>Eukaryota</taxon>
        <taxon>Metazoa</taxon>
        <taxon>Spiralia</taxon>
        <taxon>Lophotrochozoa</taxon>
        <taxon>Mollusca</taxon>
        <taxon>Bivalvia</taxon>
        <taxon>Autobranchia</taxon>
        <taxon>Pteriomorphia</taxon>
        <taxon>Arcoida</taxon>
        <taxon>Arcoidea</taxon>
        <taxon>Arcidae</taxon>
        <taxon>Tegillarca</taxon>
    </lineage>
</organism>